<dbReference type="SUPFAM" id="SSF46689">
    <property type="entry name" value="Homeodomain-like"/>
    <property type="match status" value="1"/>
</dbReference>
<dbReference type="InterPro" id="IPR001647">
    <property type="entry name" value="HTH_TetR"/>
</dbReference>
<keyword evidence="3" id="KW-0804">Transcription</keyword>
<proteinExistence type="predicted"/>
<keyword evidence="7" id="KW-1185">Reference proteome</keyword>
<feature type="DNA-binding region" description="H-T-H motif" evidence="4">
    <location>
        <begin position="35"/>
        <end position="54"/>
    </location>
</feature>
<dbReference type="Pfam" id="PF00440">
    <property type="entry name" value="TetR_N"/>
    <property type="match status" value="1"/>
</dbReference>
<sequence>MAVESSPRRRADAERNATAILDAGLECLLVDPQTSMTAIARAAGVSRVTLYSHFPTREILLEAALERSVAEAVHALDVEAGDAGPADETLARLMRSSWQVLDRNFSTFTAAAAALPPDVIRDRHDRILRPVRDLILRGQQEDAIRRDLSADWLVTVVYQLMHAAAGEVQAGRLTSAAAPDVLTATVLAALRTRGGQQ</sequence>
<accession>A0A1E7M0Y6</accession>
<evidence type="ECO:0000256" key="3">
    <source>
        <dbReference type="ARBA" id="ARBA00023163"/>
    </source>
</evidence>
<organism evidence="6 7">
    <name type="scientific">Streptomyces nanshensis</name>
    <dbReference type="NCBI Taxonomy" id="518642"/>
    <lineage>
        <taxon>Bacteria</taxon>
        <taxon>Bacillati</taxon>
        <taxon>Actinomycetota</taxon>
        <taxon>Actinomycetes</taxon>
        <taxon>Kitasatosporales</taxon>
        <taxon>Streptomycetaceae</taxon>
        <taxon>Streptomyces</taxon>
    </lineage>
</organism>
<dbReference type="PANTHER" id="PTHR30055">
    <property type="entry name" value="HTH-TYPE TRANSCRIPTIONAL REGULATOR RUTR"/>
    <property type="match status" value="1"/>
</dbReference>
<dbReference type="EMBL" id="LJGZ01000005">
    <property type="protein sequence ID" value="OEV22104.1"/>
    <property type="molecule type" value="Genomic_DNA"/>
</dbReference>
<dbReference type="Proteomes" id="UP000175971">
    <property type="component" value="Unassembled WGS sequence"/>
</dbReference>
<dbReference type="InterPro" id="IPR050109">
    <property type="entry name" value="HTH-type_TetR-like_transc_reg"/>
</dbReference>
<comment type="caution">
    <text evidence="6">The sequence shown here is derived from an EMBL/GenBank/DDBJ whole genome shotgun (WGS) entry which is preliminary data.</text>
</comment>
<evidence type="ECO:0000256" key="1">
    <source>
        <dbReference type="ARBA" id="ARBA00023015"/>
    </source>
</evidence>
<dbReference type="Gene3D" id="1.10.357.10">
    <property type="entry name" value="Tetracycline Repressor, domain 2"/>
    <property type="match status" value="1"/>
</dbReference>
<dbReference type="GO" id="GO:0000976">
    <property type="term" value="F:transcription cis-regulatory region binding"/>
    <property type="evidence" value="ECO:0007669"/>
    <property type="project" value="TreeGrafter"/>
</dbReference>
<dbReference type="GO" id="GO:0003700">
    <property type="term" value="F:DNA-binding transcription factor activity"/>
    <property type="evidence" value="ECO:0007669"/>
    <property type="project" value="TreeGrafter"/>
</dbReference>
<evidence type="ECO:0000256" key="2">
    <source>
        <dbReference type="ARBA" id="ARBA00023125"/>
    </source>
</evidence>
<name>A0A1E7M0Y6_9ACTN</name>
<keyword evidence="1" id="KW-0805">Transcription regulation</keyword>
<dbReference type="PATRIC" id="fig|518642.7.peg.6256"/>
<dbReference type="PROSITE" id="PS50977">
    <property type="entry name" value="HTH_TETR_2"/>
    <property type="match status" value="1"/>
</dbReference>
<dbReference type="PANTHER" id="PTHR30055:SF234">
    <property type="entry name" value="HTH-TYPE TRANSCRIPTIONAL REGULATOR BETI"/>
    <property type="match status" value="1"/>
</dbReference>
<evidence type="ECO:0000256" key="4">
    <source>
        <dbReference type="PROSITE-ProRule" id="PRU00335"/>
    </source>
</evidence>
<evidence type="ECO:0000259" key="5">
    <source>
        <dbReference type="PROSITE" id="PS50977"/>
    </source>
</evidence>
<feature type="domain" description="HTH tetR-type" evidence="5">
    <location>
        <begin position="14"/>
        <end position="72"/>
    </location>
</feature>
<evidence type="ECO:0000313" key="6">
    <source>
        <dbReference type="EMBL" id="OEV22104.1"/>
    </source>
</evidence>
<reference evidence="6 7" key="1">
    <citation type="journal article" date="2016" name="Front. Microbiol.">
        <title>Comparative Genomics Analysis of Streptomyces Species Reveals Their Adaptation to the Marine Environment and Their Diversity at the Genomic Level.</title>
        <authorList>
            <person name="Tian X."/>
            <person name="Zhang Z."/>
            <person name="Yang T."/>
            <person name="Chen M."/>
            <person name="Li J."/>
            <person name="Chen F."/>
            <person name="Yang J."/>
            <person name="Li W."/>
            <person name="Zhang B."/>
            <person name="Zhang Z."/>
            <person name="Wu J."/>
            <person name="Zhang C."/>
            <person name="Long L."/>
            <person name="Xiao J."/>
        </authorList>
    </citation>
    <scope>NUCLEOTIDE SEQUENCE [LARGE SCALE GENOMIC DNA]</scope>
    <source>
        <strain evidence="6 7">SCSIO M10372</strain>
    </source>
</reference>
<protein>
    <recommendedName>
        <fullName evidence="5">HTH tetR-type domain-containing protein</fullName>
    </recommendedName>
</protein>
<dbReference type="OrthoDB" id="3869819at2"/>
<keyword evidence="2 4" id="KW-0238">DNA-binding</keyword>
<dbReference type="AlphaFoldDB" id="A0A1E7M0Y6"/>
<evidence type="ECO:0000313" key="7">
    <source>
        <dbReference type="Proteomes" id="UP000175971"/>
    </source>
</evidence>
<dbReference type="InterPro" id="IPR009057">
    <property type="entry name" value="Homeodomain-like_sf"/>
</dbReference>
<gene>
    <name evidence="6" type="ORF">AN221_04120</name>
</gene>